<proteinExistence type="predicted"/>
<gene>
    <name evidence="3" type="ORF">HYN46_08700</name>
</gene>
<dbReference type="EMBL" id="CP031222">
    <property type="protein sequence ID" value="AXI04625.1"/>
    <property type="molecule type" value="Genomic_DNA"/>
</dbReference>
<dbReference type="PANTHER" id="PTHR23150">
    <property type="entry name" value="SULFATASE MODIFYING FACTOR 1, 2"/>
    <property type="match status" value="1"/>
</dbReference>
<accession>A0A345PBG6</accession>
<reference evidence="3 4" key="1">
    <citation type="submission" date="2018-07" db="EMBL/GenBank/DDBJ databases">
        <title>Genome sequencing of Moraxellaceae gen. HYN0046.</title>
        <authorList>
            <person name="Kim M."/>
            <person name="Yi H."/>
        </authorList>
    </citation>
    <scope>NUCLEOTIDE SEQUENCE [LARGE SCALE GENOMIC DNA]</scope>
    <source>
        <strain evidence="3 4">HYN0046</strain>
    </source>
</reference>
<evidence type="ECO:0000259" key="2">
    <source>
        <dbReference type="Pfam" id="PF03781"/>
    </source>
</evidence>
<keyword evidence="1" id="KW-0812">Transmembrane</keyword>
<keyword evidence="4" id="KW-1185">Reference proteome</keyword>
<dbReference type="GO" id="GO:0120147">
    <property type="term" value="F:formylglycine-generating oxidase activity"/>
    <property type="evidence" value="ECO:0007669"/>
    <property type="project" value="TreeGrafter"/>
</dbReference>
<dbReference type="AlphaFoldDB" id="A0A345PBG6"/>
<keyword evidence="1" id="KW-1133">Transmembrane helix</keyword>
<dbReference type="Gene3D" id="3.90.1580.10">
    <property type="entry name" value="paralog of FGE (formylglycine-generating enzyme)"/>
    <property type="match status" value="1"/>
</dbReference>
<keyword evidence="1" id="KW-0472">Membrane</keyword>
<dbReference type="Pfam" id="PF03781">
    <property type="entry name" value="FGE-sulfatase"/>
    <property type="match status" value="1"/>
</dbReference>
<evidence type="ECO:0000313" key="4">
    <source>
        <dbReference type="Proteomes" id="UP000253940"/>
    </source>
</evidence>
<dbReference type="InterPro" id="IPR005532">
    <property type="entry name" value="SUMF_dom"/>
</dbReference>
<dbReference type="InterPro" id="IPR016187">
    <property type="entry name" value="CTDL_fold"/>
</dbReference>
<feature type="domain" description="Sulfatase-modifying factor enzyme-like" evidence="2">
    <location>
        <begin position="61"/>
        <end position="349"/>
    </location>
</feature>
<feature type="transmembrane region" description="Helical" evidence="1">
    <location>
        <begin position="7"/>
        <end position="27"/>
    </location>
</feature>
<dbReference type="Proteomes" id="UP000253940">
    <property type="component" value="Chromosome"/>
</dbReference>
<dbReference type="KEGG" id="mbah:HYN46_08700"/>
<organism evidence="3 4">
    <name type="scientific">Aquirhabdus parva</name>
    <dbReference type="NCBI Taxonomy" id="2283318"/>
    <lineage>
        <taxon>Bacteria</taxon>
        <taxon>Pseudomonadati</taxon>
        <taxon>Pseudomonadota</taxon>
        <taxon>Gammaproteobacteria</taxon>
        <taxon>Moraxellales</taxon>
        <taxon>Moraxellaceae</taxon>
        <taxon>Aquirhabdus</taxon>
    </lineage>
</organism>
<dbReference type="InterPro" id="IPR042095">
    <property type="entry name" value="SUMF_sf"/>
</dbReference>
<dbReference type="PANTHER" id="PTHR23150:SF19">
    <property type="entry name" value="FORMYLGLYCINE-GENERATING ENZYME"/>
    <property type="match status" value="1"/>
</dbReference>
<evidence type="ECO:0000313" key="3">
    <source>
        <dbReference type="EMBL" id="AXI04625.1"/>
    </source>
</evidence>
<protein>
    <submittedName>
        <fullName evidence="3">Formylglycine-generating enzyme family protein</fullName>
    </submittedName>
</protein>
<dbReference type="OrthoDB" id="9768004at2"/>
<sequence>MSKKTFYTFALVTLIGGLGAFIVWHWYTPKPHPNAQNTLGDLQHCKLYSGTPSEWPQDKQAGMVKIHGGEFQFGSTHGYPDEKPFGKTTVKGFWIDQTEVTNAQFQAFVKATGYVTEVEQEGGGAIFITPTEKELTERPNAWWKYVKGASWHTPEGLNSTISTRLNEPVVLVTQRDAETYAAWLGHELPTEQEWEYAAKANVEEDDDFTHADLEHHHDMHHQPEDAQGLPTANFWQGDFPLRNENTDHFAGRAPVGCFKPNPWGLYDMIGNVWEWTRDAYRGGHQPHGNGDPLASLKAEHTALFPQAQMVVKGGSYLCAANYCSRYRASARQPQEANLGTGHVGFRTVWHEP</sequence>
<name>A0A345PBG6_9GAMM</name>
<evidence type="ECO:0000256" key="1">
    <source>
        <dbReference type="SAM" id="Phobius"/>
    </source>
</evidence>
<dbReference type="SUPFAM" id="SSF56436">
    <property type="entry name" value="C-type lectin-like"/>
    <property type="match status" value="1"/>
</dbReference>
<dbReference type="InterPro" id="IPR051043">
    <property type="entry name" value="Sulfatase_Mod_Factor_Kinase"/>
</dbReference>